<reference evidence="1" key="1">
    <citation type="submission" date="2021-03" db="EMBL/GenBank/DDBJ databases">
        <authorList>
            <consortium name="DOE Joint Genome Institute"/>
            <person name="Ahrendt S."/>
            <person name="Looney B.P."/>
            <person name="Miyauchi S."/>
            <person name="Morin E."/>
            <person name="Drula E."/>
            <person name="Courty P.E."/>
            <person name="Chicoki N."/>
            <person name="Fauchery L."/>
            <person name="Kohler A."/>
            <person name="Kuo A."/>
            <person name="Labutti K."/>
            <person name="Pangilinan J."/>
            <person name="Lipzen A."/>
            <person name="Riley R."/>
            <person name="Andreopoulos W."/>
            <person name="He G."/>
            <person name="Johnson J."/>
            <person name="Barry K.W."/>
            <person name="Grigoriev I.V."/>
            <person name="Nagy L."/>
            <person name="Hibbett D."/>
            <person name="Henrissat B."/>
            <person name="Matheny P.B."/>
            <person name="Labbe J."/>
            <person name="Martin F."/>
        </authorList>
    </citation>
    <scope>NUCLEOTIDE SEQUENCE</scope>
    <source>
        <strain evidence="1">HHB10654</strain>
    </source>
</reference>
<evidence type="ECO:0000313" key="2">
    <source>
        <dbReference type="Proteomes" id="UP000814140"/>
    </source>
</evidence>
<keyword evidence="2" id="KW-1185">Reference proteome</keyword>
<sequence>MKETSSESISQRAYRDRPSSTSSSPKMSSFCVNTVYTASQVRFSSPRTVIQHFLNAREVSVDACARMKSSVFVSDQKKTCCKEREVNLGQNRSCSPKAFVDPSLGVRCNVREVMVSAEARKRGGKKSLQKLKYGLSASAEKRRDDRSSRGWSSNEAG</sequence>
<reference evidence="1" key="2">
    <citation type="journal article" date="2022" name="New Phytol.">
        <title>Evolutionary transition to the ectomycorrhizal habit in the genomes of a hyperdiverse lineage of mushroom-forming fungi.</title>
        <authorList>
            <person name="Looney B."/>
            <person name="Miyauchi S."/>
            <person name="Morin E."/>
            <person name="Drula E."/>
            <person name="Courty P.E."/>
            <person name="Kohler A."/>
            <person name="Kuo A."/>
            <person name="LaButti K."/>
            <person name="Pangilinan J."/>
            <person name="Lipzen A."/>
            <person name="Riley R."/>
            <person name="Andreopoulos W."/>
            <person name="He G."/>
            <person name="Johnson J."/>
            <person name="Nolan M."/>
            <person name="Tritt A."/>
            <person name="Barry K.W."/>
            <person name="Grigoriev I.V."/>
            <person name="Nagy L.G."/>
            <person name="Hibbett D."/>
            <person name="Henrissat B."/>
            <person name="Matheny P.B."/>
            <person name="Labbe J."/>
            <person name="Martin F.M."/>
        </authorList>
    </citation>
    <scope>NUCLEOTIDE SEQUENCE</scope>
    <source>
        <strain evidence="1">HHB10654</strain>
    </source>
</reference>
<protein>
    <submittedName>
        <fullName evidence="1">Uncharacterized protein</fullName>
    </submittedName>
</protein>
<dbReference type="EMBL" id="MU277194">
    <property type="protein sequence ID" value="KAI0065715.1"/>
    <property type="molecule type" value="Genomic_DNA"/>
</dbReference>
<comment type="caution">
    <text evidence="1">The sequence shown here is derived from an EMBL/GenBank/DDBJ whole genome shotgun (WGS) entry which is preliminary data.</text>
</comment>
<dbReference type="Proteomes" id="UP000814140">
    <property type="component" value="Unassembled WGS sequence"/>
</dbReference>
<evidence type="ECO:0000313" key="1">
    <source>
        <dbReference type="EMBL" id="KAI0065715.1"/>
    </source>
</evidence>
<organism evidence="1 2">
    <name type="scientific">Artomyces pyxidatus</name>
    <dbReference type="NCBI Taxonomy" id="48021"/>
    <lineage>
        <taxon>Eukaryota</taxon>
        <taxon>Fungi</taxon>
        <taxon>Dikarya</taxon>
        <taxon>Basidiomycota</taxon>
        <taxon>Agaricomycotina</taxon>
        <taxon>Agaricomycetes</taxon>
        <taxon>Russulales</taxon>
        <taxon>Auriscalpiaceae</taxon>
        <taxon>Artomyces</taxon>
    </lineage>
</organism>
<name>A0ACB8TCD1_9AGAM</name>
<accession>A0ACB8TCD1</accession>
<gene>
    <name evidence="1" type="ORF">BV25DRAFT_1821382</name>
</gene>
<proteinExistence type="predicted"/>